<name>A0A9N8DSL6_9STRA</name>
<sequence>MRQVLAMKRQWDCLPLMLLLLLLSSSLVESFTTRTCRAATAPQPPSNHVLFSSSFSPPDDLALMDFSSRYFWEAFYKEQLKTMSEEEKEKESTQLEYYQSLTVPELKTLVQDQSSKVLSKLTQKQDLIDYLLIQQQPAKDKPFVFEWHDSIPLDELALLIPSNSRCLMVGCGNSNLPRIVLDRNDNIHVTLLDNSPICIEQLKAQYRQSDHVACVCASATDMSSSQSLVDSSFDSIVDKGLTDAFMCGEGWETSVQALLRESSQIVKTPATYLLVSYKMTPAVQTIFQNLSDQVSGDAMQQWEWDFDIQSLSNHRVSVSLATIRSTTQ</sequence>
<organism evidence="6 7">
    <name type="scientific">Seminavis robusta</name>
    <dbReference type="NCBI Taxonomy" id="568900"/>
    <lineage>
        <taxon>Eukaryota</taxon>
        <taxon>Sar</taxon>
        <taxon>Stramenopiles</taxon>
        <taxon>Ochrophyta</taxon>
        <taxon>Bacillariophyta</taxon>
        <taxon>Bacillariophyceae</taxon>
        <taxon>Bacillariophycidae</taxon>
        <taxon>Naviculales</taxon>
        <taxon>Naviculaceae</taxon>
        <taxon>Seminavis</taxon>
    </lineage>
</organism>
<keyword evidence="4" id="KW-0732">Signal</keyword>
<feature type="domain" description="Methyltransferase type 11" evidence="5">
    <location>
        <begin position="167"/>
        <end position="267"/>
    </location>
</feature>
<dbReference type="InterPro" id="IPR029063">
    <property type="entry name" value="SAM-dependent_MTases_sf"/>
</dbReference>
<dbReference type="OrthoDB" id="48530at2759"/>
<comment type="similarity">
    <text evidence="1">Belongs to the methyltransferase superfamily.</text>
</comment>
<dbReference type="Gene3D" id="3.40.50.150">
    <property type="entry name" value="Vaccinia Virus protein VP39"/>
    <property type="match status" value="1"/>
</dbReference>
<protein>
    <submittedName>
        <fullName evidence="6">Thiopurine S-methyltransferase (TPMT)</fullName>
    </submittedName>
</protein>
<dbReference type="PANTHER" id="PTHR12176:SF79">
    <property type="entry name" value="METHYLTRANSFERASE TYPE 11 DOMAIN-CONTAINING PROTEIN"/>
    <property type="match status" value="1"/>
</dbReference>
<dbReference type="GO" id="GO:0032259">
    <property type="term" value="P:methylation"/>
    <property type="evidence" value="ECO:0007669"/>
    <property type="project" value="UniProtKB-KW"/>
</dbReference>
<dbReference type="EMBL" id="CAICTM010000340">
    <property type="protein sequence ID" value="CAB9508293.1"/>
    <property type="molecule type" value="Genomic_DNA"/>
</dbReference>
<keyword evidence="2" id="KW-0489">Methyltransferase</keyword>
<dbReference type="GO" id="GO:0008757">
    <property type="term" value="F:S-adenosylmethionine-dependent methyltransferase activity"/>
    <property type="evidence" value="ECO:0007669"/>
    <property type="project" value="InterPro"/>
</dbReference>
<reference evidence="6" key="1">
    <citation type="submission" date="2020-06" db="EMBL/GenBank/DDBJ databases">
        <authorList>
            <consortium name="Plant Systems Biology data submission"/>
        </authorList>
    </citation>
    <scope>NUCLEOTIDE SEQUENCE</scope>
    <source>
        <strain evidence="6">D6</strain>
    </source>
</reference>
<evidence type="ECO:0000256" key="2">
    <source>
        <dbReference type="ARBA" id="ARBA00022603"/>
    </source>
</evidence>
<accession>A0A9N8DSL6</accession>
<dbReference type="Proteomes" id="UP001153069">
    <property type="component" value="Unassembled WGS sequence"/>
</dbReference>
<evidence type="ECO:0000313" key="6">
    <source>
        <dbReference type="EMBL" id="CAB9508293.1"/>
    </source>
</evidence>
<evidence type="ECO:0000256" key="1">
    <source>
        <dbReference type="ARBA" id="ARBA00008361"/>
    </source>
</evidence>
<dbReference type="PANTHER" id="PTHR12176">
    <property type="entry name" value="SAM-DEPENDENT METHYLTRANSFERASE SUPERFAMILY PROTEIN"/>
    <property type="match status" value="1"/>
</dbReference>
<feature type="signal peptide" evidence="4">
    <location>
        <begin position="1"/>
        <end position="30"/>
    </location>
</feature>
<dbReference type="Pfam" id="PF08241">
    <property type="entry name" value="Methyltransf_11"/>
    <property type="match status" value="1"/>
</dbReference>
<comment type="caution">
    <text evidence="6">The sequence shown here is derived from an EMBL/GenBank/DDBJ whole genome shotgun (WGS) entry which is preliminary data.</text>
</comment>
<keyword evidence="7" id="KW-1185">Reference proteome</keyword>
<dbReference type="SUPFAM" id="SSF53335">
    <property type="entry name" value="S-adenosyl-L-methionine-dependent methyltransferases"/>
    <property type="match status" value="1"/>
</dbReference>
<gene>
    <name evidence="6" type="ORF">SEMRO_341_G121530.1</name>
</gene>
<dbReference type="InterPro" id="IPR013216">
    <property type="entry name" value="Methyltransf_11"/>
</dbReference>
<dbReference type="AlphaFoldDB" id="A0A9N8DSL6"/>
<evidence type="ECO:0000259" key="5">
    <source>
        <dbReference type="Pfam" id="PF08241"/>
    </source>
</evidence>
<dbReference type="InterPro" id="IPR051419">
    <property type="entry name" value="Lys/N-term_MeTrsfase_sf"/>
</dbReference>
<evidence type="ECO:0000256" key="3">
    <source>
        <dbReference type="ARBA" id="ARBA00022679"/>
    </source>
</evidence>
<evidence type="ECO:0000313" key="7">
    <source>
        <dbReference type="Proteomes" id="UP001153069"/>
    </source>
</evidence>
<keyword evidence="3" id="KW-0808">Transferase</keyword>
<feature type="chain" id="PRO_5040462598" evidence="4">
    <location>
        <begin position="31"/>
        <end position="328"/>
    </location>
</feature>
<proteinExistence type="inferred from homology"/>
<evidence type="ECO:0000256" key="4">
    <source>
        <dbReference type="SAM" id="SignalP"/>
    </source>
</evidence>